<proteinExistence type="inferred from homology"/>
<evidence type="ECO:0000313" key="7">
    <source>
        <dbReference type="EMBL" id="EEC13537.1"/>
    </source>
</evidence>
<evidence type="ECO:0000256" key="1">
    <source>
        <dbReference type="ARBA" id="ARBA00004141"/>
    </source>
</evidence>
<dbReference type="Proteomes" id="UP000001555">
    <property type="component" value="Unassembled WGS sequence"/>
</dbReference>
<evidence type="ECO:0000256" key="6">
    <source>
        <dbReference type="SAM" id="Phobius"/>
    </source>
</evidence>
<dbReference type="PaxDb" id="6945-B7Q3W5"/>
<name>B7Q3W5_IXOSC</name>
<keyword evidence="9" id="KW-1185">Reference proteome</keyword>
<comment type="similarity">
    <text evidence="2">Belongs to the TMEM45 family.</text>
</comment>
<accession>B7Q3W5</accession>
<evidence type="ECO:0000256" key="2">
    <source>
        <dbReference type="ARBA" id="ARBA00006948"/>
    </source>
</evidence>
<dbReference type="EnsemblMetazoa" id="ISCW011515-RA">
    <property type="protein sequence ID" value="ISCW011515-PA"/>
    <property type="gene ID" value="ISCW011515"/>
</dbReference>
<dbReference type="InterPro" id="IPR006904">
    <property type="entry name" value="DUF716"/>
</dbReference>
<dbReference type="HOGENOM" id="CLU_059568_0_0_1"/>
<dbReference type="PROSITE" id="PS51257">
    <property type="entry name" value="PROKAR_LIPOPROTEIN"/>
    <property type="match status" value="1"/>
</dbReference>
<dbReference type="InParanoid" id="B7Q3W5"/>
<dbReference type="PANTHER" id="PTHR16007:SF15">
    <property type="entry name" value="TRANSMEMBRANE PROTEIN 45B"/>
    <property type="match status" value="1"/>
</dbReference>
<keyword evidence="5 6" id="KW-0472">Membrane</keyword>
<reference evidence="8" key="2">
    <citation type="submission" date="2020-05" db="UniProtKB">
        <authorList>
            <consortium name="EnsemblMetazoa"/>
        </authorList>
    </citation>
    <scope>IDENTIFICATION</scope>
    <source>
        <strain evidence="8">wikel</strain>
    </source>
</reference>
<dbReference type="InterPro" id="IPR042127">
    <property type="entry name" value="TMEM45"/>
</dbReference>
<dbReference type="VEuPathDB" id="VectorBase:ISCP_023647"/>
<organism>
    <name type="scientific">Ixodes scapularis</name>
    <name type="common">Black-legged tick</name>
    <name type="synonym">Deer tick</name>
    <dbReference type="NCBI Taxonomy" id="6945"/>
    <lineage>
        <taxon>Eukaryota</taxon>
        <taxon>Metazoa</taxon>
        <taxon>Ecdysozoa</taxon>
        <taxon>Arthropoda</taxon>
        <taxon>Chelicerata</taxon>
        <taxon>Arachnida</taxon>
        <taxon>Acari</taxon>
        <taxon>Parasitiformes</taxon>
        <taxon>Ixodida</taxon>
        <taxon>Ixodoidea</taxon>
        <taxon>Ixodidae</taxon>
        <taxon>Ixodinae</taxon>
        <taxon>Ixodes</taxon>
    </lineage>
</organism>
<dbReference type="VEuPathDB" id="VectorBase:ISCW011515"/>
<dbReference type="KEGG" id="isc:8035517"/>
<feature type="transmembrane region" description="Helical" evidence="6">
    <location>
        <begin position="156"/>
        <end position="174"/>
    </location>
</feature>
<dbReference type="EMBL" id="DS852374">
    <property type="protein sequence ID" value="EEC13537.1"/>
    <property type="molecule type" value="Genomic_DNA"/>
</dbReference>
<dbReference type="OrthoDB" id="551896at2759"/>
<evidence type="ECO:0000256" key="5">
    <source>
        <dbReference type="ARBA" id="ARBA00023136"/>
    </source>
</evidence>
<dbReference type="Pfam" id="PF04819">
    <property type="entry name" value="DUF716"/>
    <property type="match status" value="1"/>
</dbReference>
<dbReference type="VEuPathDB" id="VectorBase:ISCI011515"/>
<protein>
    <submittedName>
        <fullName evidence="7 8">Transmembrane protein 45B, putative</fullName>
    </submittedName>
</protein>
<dbReference type="GO" id="GO:0016020">
    <property type="term" value="C:membrane"/>
    <property type="evidence" value="ECO:0007669"/>
    <property type="project" value="UniProtKB-SubCell"/>
</dbReference>
<gene>
    <name evidence="8" type="primary">8035517</name>
    <name evidence="7" type="ORF">IscW_ISCW011515</name>
</gene>
<evidence type="ECO:0000256" key="3">
    <source>
        <dbReference type="ARBA" id="ARBA00022692"/>
    </source>
</evidence>
<feature type="transmembrane region" description="Helical" evidence="6">
    <location>
        <begin position="227"/>
        <end position="245"/>
    </location>
</feature>
<evidence type="ECO:0000313" key="8">
    <source>
        <dbReference type="EnsemblMetazoa" id="ISCW011515-PA"/>
    </source>
</evidence>
<feature type="transmembrane region" description="Helical" evidence="6">
    <location>
        <begin position="186"/>
        <end position="207"/>
    </location>
</feature>
<evidence type="ECO:0000313" key="9">
    <source>
        <dbReference type="Proteomes" id="UP000001555"/>
    </source>
</evidence>
<comment type="subcellular location">
    <subcellularLocation>
        <location evidence="1">Membrane</location>
        <topology evidence="1">Multi-pass membrane protein</topology>
    </subcellularLocation>
</comment>
<feature type="transmembrane region" description="Helical" evidence="6">
    <location>
        <begin position="66"/>
        <end position="89"/>
    </location>
</feature>
<keyword evidence="4 6" id="KW-1133">Transmembrane helix</keyword>
<evidence type="ECO:0000256" key="4">
    <source>
        <dbReference type="ARBA" id="ARBA00022989"/>
    </source>
</evidence>
<keyword evidence="3 6" id="KW-0812">Transmembrane</keyword>
<reference evidence="7 9" key="1">
    <citation type="submission" date="2008-03" db="EMBL/GenBank/DDBJ databases">
        <title>Annotation of Ixodes scapularis.</title>
        <authorList>
            <consortium name="Ixodes scapularis Genome Project Consortium"/>
            <person name="Caler E."/>
            <person name="Hannick L.I."/>
            <person name="Bidwell S."/>
            <person name="Joardar V."/>
            <person name="Thiagarajan M."/>
            <person name="Amedeo P."/>
            <person name="Galinsky K.J."/>
            <person name="Schobel S."/>
            <person name="Inman J."/>
            <person name="Hostetler J."/>
            <person name="Miller J."/>
            <person name="Hammond M."/>
            <person name="Megy K."/>
            <person name="Lawson D."/>
            <person name="Kodira C."/>
            <person name="Sutton G."/>
            <person name="Meyer J."/>
            <person name="Hill C.A."/>
            <person name="Birren B."/>
            <person name="Nene V."/>
            <person name="Collins F."/>
            <person name="Alarcon-Chaidez F."/>
            <person name="Wikel S."/>
            <person name="Strausberg R."/>
        </authorList>
    </citation>
    <scope>NUCLEOTIDE SEQUENCE [LARGE SCALE GENOMIC DNA]</scope>
    <source>
        <strain evidence="9">Wikel</strain>
        <strain evidence="7">Wikel colony</strain>
    </source>
</reference>
<dbReference type="EMBL" id="ABJB011135531">
    <property type="status" value="NOT_ANNOTATED_CDS"/>
    <property type="molecule type" value="Genomic_DNA"/>
</dbReference>
<dbReference type="AlphaFoldDB" id="B7Q3W5"/>
<sequence>MPKIIPRSDLLFLAHILFGTMFFIQGTWWATSACHACSLRRHRKGYYAQGGYLVLPGIRPRCIEGFFKIACGIIGIFAFGKLLIAHGLFEDARNAQHMTFFMSVFLSGVFDLLTDHGAPLPPGTDYVGLLMVFSVEALLLYFHLDGRNKLDVLLHTLVFLTVVSEVACIAIEMVRRRSVLPTLGRTFFLILQGTWFLQIAFILYNQLPGTQPWEDTHESSMLASAVFTWHAIGGMLYLGLVGILVSMCSTKRIESNEAGVVYSAL</sequence>
<feature type="transmembrane region" description="Helical" evidence="6">
    <location>
        <begin position="12"/>
        <end position="34"/>
    </location>
</feature>
<dbReference type="PANTHER" id="PTHR16007">
    <property type="entry name" value="EPIDIDYMAL MEMBRANE PROTEIN E9-RELATED"/>
    <property type="match status" value="1"/>
</dbReference>